<evidence type="ECO:0000256" key="1">
    <source>
        <dbReference type="SAM" id="Coils"/>
    </source>
</evidence>
<feature type="region of interest" description="Disordered" evidence="2">
    <location>
        <begin position="460"/>
        <end position="484"/>
    </location>
</feature>
<keyword evidence="4" id="KW-1185">Reference proteome</keyword>
<feature type="compositionally biased region" description="Basic and acidic residues" evidence="2">
    <location>
        <begin position="315"/>
        <end position="349"/>
    </location>
</feature>
<name>A0ABX1VIV4_9PLAN</name>
<proteinExistence type="predicted"/>
<evidence type="ECO:0000256" key="2">
    <source>
        <dbReference type="SAM" id="MobiDB-lite"/>
    </source>
</evidence>
<organism evidence="3 4">
    <name type="scientific">Alienimonas chondri</name>
    <dbReference type="NCBI Taxonomy" id="2681879"/>
    <lineage>
        <taxon>Bacteria</taxon>
        <taxon>Pseudomonadati</taxon>
        <taxon>Planctomycetota</taxon>
        <taxon>Planctomycetia</taxon>
        <taxon>Planctomycetales</taxon>
        <taxon>Planctomycetaceae</taxon>
        <taxon>Alienimonas</taxon>
    </lineage>
</organism>
<feature type="region of interest" description="Disordered" evidence="2">
    <location>
        <begin position="314"/>
        <end position="373"/>
    </location>
</feature>
<evidence type="ECO:0000313" key="3">
    <source>
        <dbReference type="EMBL" id="NNJ27739.1"/>
    </source>
</evidence>
<feature type="compositionally biased region" description="Basic and acidic residues" evidence="2">
    <location>
        <begin position="220"/>
        <end position="231"/>
    </location>
</feature>
<protein>
    <recommendedName>
        <fullName evidence="5">KfrA N-terminal DNA-binding domain-containing protein</fullName>
    </recommendedName>
</protein>
<feature type="compositionally biased region" description="Low complexity" evidence="2">
    <location>
        <begin position="474"/>
        <end position="484"/>
    </location>
</feature>
<feature type="coiled-coil region" evidence="1">
    <location>
        <begin position="382"/>
        <end position="457"/>
    </location>
</feature>
<feature type="region of interest" description="Disordered" evidence="2">
    <location>
        <begin position="213"/>
        <end position="271"/>
    </location>
</feature>
<evidence type="ECO:0000313" key="4">
    <source>
        <dbReference type="Proteomes" id="UP000609651"/>
    </source>
</evidence>
<comment type="caution">
    <text evidence="3">The sequence shown here is derived from an EMBL/GenBank/DDBJ whole genome shotgun (WGS) entry which is preliminary data.</text>
</comment>
<feature type="compositionally biased region" description="Low complexity" evidence="2">
    <location>
        <begin position="234"/>
        <end position="248"/>
    </location>
</feature>
<gene>
    <name evidence="3" type="ORF">LzC2_38470</name>
</gene>
<reference evidence="3 4" key="1">
    <citation type="journal article" date="2020" name="Syst. Appl. Microbiol.">
        <title>Alienimonas chondri sp. nov., a novel planctomycete isolated from the biofilm of the red alga Chondrus crispus.</title>
        <authorList>
            <person name="Vitorino I."/>
            <person name="Albuquerque L."/>
            <person name="Wiegand S."/>
            <person name="Kallscheuer N."/>
            <person name="da Costa M.S."/>
            <person name="Lobo-da-Cunha A."/>
            <person name="Jogler C."/>
            <person name="Lage O.M."/>
        </authorList>
    </citation>
    <scope>NUCLEOTIDE SEQUENCE [LARGE SCALE GENOMIC DNA]</scope>
    <source>
        <strain evidence="3 4">LzC2</strain>
    </source>
</reference>
<sequence>MSALPTGDELKSLPLRAVVAYAHRCAARAARRCLPDTNSSGRMPSSFGCGEAVRRALRPAAKIAAGEAVSTRELTAAEDVIVATVARLGRGDSDDGTTDPPANARRTVSTERAVALTANSAYAALAAASAVAEEGAGSRSIRGHRAVLSAVTAAEAAADACPAIRIGMRRDFGLLTRLNLGAFPDPGRGVDVSDGGPLGTCGDDGRRDAAFEANEEAEAEAERTETGRAEAEEAATGVVEANEAAVPPRDSEPADDAAPAAAPPPTAQRPRPELLALTNPFSDIPGSTHPFSLATTWPSGLTDPFANPFALPSAAERHCASTEEPATRSRSETLSRSETPSERNERAEPDDAGGGPARRSAALARKEATLSTRDAALCTREAELAKRSADLADREADAADREADLEDLEAALEERAMALDAATRAVAERAQTAAGELAAARAERQELEEAVAALHRVFAQHPVLSGPPRRPAPRESASPASVLT</sequence>
<dbReference type="EMBL" id="WTPX01000192">
    <property type="protein sequence ID" value="NNJ27739.1"/>
    <property type="molecule type" value="Genomic_DNA"/>
</dbReference>
<accession>A0ABX1VIV4</accession>
<evidence type="ECO:0008006" key="5">
    <source>
        <dbReference type="Google" id="ProtNLM"/>
    </source>
</evidence>
<keyword evidence="1" id="KW-0175">Coiled coil</keyword>
<dbReference type="Proteomes" id="UP000609651">
    <property type="component" value="Unassembled WGS sequence"/>
</dbReference>